<dbReference type="InterPro" id="IPR039421">
    <property type="entry name" value="Type_1_exporter"/>
</dbReference>
<feature type="compositionally biased region" description="Basic and acidic residues" evidence="7">
    <location>
        <begin position="114"/>
        <end position="128"/>
    </location>
</feature>
<dbReference type="Proteomes" id="UP001058271">
    <property type="component" value="Chromosome"/>
</dbReference>
<dbReference type="PANTHER" id="PTHR24221:SF654">
    <property type="entry name" value="ATP-BINDING CASSETTE SUB-FAMILY B MEMBER 6"/>
    <property type="match status" value="1"/>
</dbReference>
<proteinExistence type="predicted"/>
<dbReference type="GO" id="GO:0005524">
    <property type="term" value="F:ATP binding"/>
    <property type="evidence" value="ECO:0007669"/>
    <property type="project" value="UniProtKB-KW"/>
</dbReference>
<dbReference type="PROSITE" id="PS50893">
    <property type="entry name" value="ABC_TRANSPORTER_2"/>
    <property type="match status" value="1"/>
</dbReference>
<dbReference type="PROSITE" id="PS00211">
    <property type="entry name" value="ABC_TRANSPORTER_1"/>
    <property type="match status" value="1"/>
</dbReference>
<dbReference type="InterPro" id="IPR017871">
    <property type="entry name" value="ABC_transporter-like_CS"/>
</dbReference>
<feature type="transmembrane region" description="Helical" evidence="8">
    <location>
        <begin position="238"/>
        <end position="257"/>
    </location>
</feature>
<evidence type="ECO:0000256" key="8">
    <source>
        <dbReference type="SAM" id="Phobius"/>
    </source>
</evidence>
<evidence type="ECO:0000256" key="1">
    <source>
        <dbReference type="ARBA" id="ARBA00004651"/>
    </source>
</evidence>
<dbReference type="SMART" id="SM00382">
    <property type="entry name" value="AAA"/>
    <property type="match status" value="1"/>
</dbReference>
<evidence type="ECO:0000256" key="4">
    <source>
        <dbReference type="ARBA" id="ARBA00022840"/>
    </source>
</evidence>
<evidence type="ECO:0000256" key="7">
    <source>
        <dbReference type="SAM" id="MobiDB-lite"/>
    </source>
</evidence>
<evidence type="ECO:0000256" key="3">
    <source>
        <dbReference type="ARBA" id="ARBA00022741"/>
    </source>
</evidence>
<dbReference type="Gene3D" id="3.40.50.300">
    <property type="entry name" value="P-loop containing nucleotide triphosphate hydrolases"/>
    <property type="match status" value="1"/>
</dbReference>
<feature type="compositionally biased region" description="Gly residues" evidence="7">
    <location>
        <begin position="175"/>
        <end position="190"/>
    </location>
</feature>
<feature type="transmembrane region" description="Helical" evidence="8">
    <location>
        <begin position="210"/>
        <end position="232"/>
    </location>
</feature>
<keyword evidence="12" id="KW-1185">Reference proteome</keyword>
<feature type="transmembrane region" description="Helical" evidence="8">
    <location>
        <begin position="350"/>
        <end position="370"/>
    </location>
</feature>
<dbReference type="InterPro" id="IPR027417">
    <property type="entry name" value="P-loop_NTPase"/>
</dbReference>
<gene>
    <name evidence="11" type="ORF">Drose_09185</name>
</gene>
<dbReference type="Gene3D" id="1.20.1560.10">
    <property type="entry name" value="ABC transporter type 1, transmembrane domain"/>
    <property type="match status" value="1"/>
</dbReference>
<feature type="transmembrane region" description="Helical" evidence="8">
    <location>
        <begin position="317"/>
        <end position="344"/>
    </location>
</feature>
<dbReference type="RefSeq" id="WP_260727753.1">
    <property type="nucleotide sequence ID" value="NZ_BAAABS010000033.1"/>
</dbReference>
<evidence type="ECO:0000259" key="10">
    <source>
        <dbReference type="PROSITE" id="PS50929"/>
    </source>
</evidence>
<dbReference type="InterPro" id="IPR003439">
    <property type="entry name" value="ABC_transporter-like_ATP-bd"/>
</dbReference>
<dbReference type="InterPro" id="IPR011527">
    <property type="entry name" value="ABC1_TM_dom"/>
</dbReference>
<name>A0ABY5ZA91_9ACTN</name>
<dbReference type="InterPro" id="IPR003593">
    <property type="entry name" value="AAA+_ATPase"/>
</dbReference>
<evidence type="ECO:0000256" key="6">
    <source>
        <dbReference type="ARBA" id="ARBA00023136"/>
    </source>
</evidence>
<feature type="region of interest" description="Disordered" evidence="7">
    <location>
        <begin position="107"/>
        <end position="190"/>
    </location>
</feature>
<keyword evidence="6 8" id="KW-0472">Membrane</keyword>
<feature type="transmembrane region" description="Helical" evidence="8">
    <location>
        <begin position="19"/>
        <end position="45"/>
    </location>
</feature>
<dbReference type="PANTHER" id="PTHR24221">
    <property type="entry name" value="ATP-BINDING CASSETTE SUB-FAMILY B"/>
    <property type="match status" value="1"/>
</dbReference>
<keyword evidence="5 8" id="KW-1133">Transmembrane helix</keyword>
<feature type="compositionally biased region" description="Gly residues" evidence="7">
    <location>
        <begin position="151"/>
        <end position="167"/>
    </location>
</feature>
<dbReference type="EMBL" id="CP073721">
    <property type="protein sequence ID" value="UWZ38392.1"/>
    <property type="molecule type" value="Genomic_DNA"/>
</dbReference>
<evidence type="ECO:0000313" key="11">
    <source>
        <dbReference type="EMBL" id="UWZ38392.1"/>
    </source>
</evidence>
<accession>A0ABY5ZA91</accession>
<comment type="subcellular location">
    <subcellularLocation>
        <location evidence="1">Cell membrane</location>
        <topology evidence="1">Multi-pass membrane protein</topology>
    </subcellularLocation>
</comment>
<dbReference type="SUPFAM" id="SSF52540">
    <property type="entry name" value="P-loop containing nucleoside triphosphate hydrolases"/>
    <property type="match status" value="1"/>
</dbReference>
<evidence type="ECO:0000256" key="2">
    <source>
        <dbReference type="ARBA" id="ARBA00022692"/>
    </source>
</evidence>
<keyword evidence="2 8" id="KW-0812">Transmembrane</keyword>
<dbReference type="SUPFAM" id="SSF90123">
    <property type="entry name" value="ABC transporter transmembrane region"/>
    <property type="match status" value="1"/>
</dbReference>
<organism evidence="11 12">
    <name type="scientific">Dactylosporangium roseum</name>
    <dbReference type="NCBI Taxonomy" id="47989"/>
    <lineage>
        <taxon>Bacteria</taxon>
        <taxon>Bacillati</taxon>
        <taxon>Actinomycetota</taxon>
        <taxon>Actinomycetes</taxon>
        <taxon>Micromonosporales</taxon>
        <taxon>Micromonosporaceae</taxon>
        <taxon>Dactylosporangium</taxon>
    </lineage>
</organism>
<evidence type="ECO:0000259" key="9">
    <source>
        <dbReference type="PROSITE" id="PS50893"/>
    </source>
</evidence>
<sequence length="635" mass="63594">MTTYAGVSRLVGAGAVVRLVFAGLLGVATELAGIGLVGTATWMIVRAAEQPPLAALAVAIAAVRAFALFKGGLRYAERLAGHDAVLRVLADLRTRVFAALAARAPGDRSVNVGDKSDISGHGNERSGRVDLGGAAGRSGDAPGRVDDDGAAGPGRGDGGAAGSGGDAPGRLDGDGAAGPGRGDGGAAGRGRAGGDVLSRVVSDVDAVQDVLLRGVLPACVAAVVGIGAVAGVGAVEPLAGAVLAAGLLVAGIILPWLGHVLSRRGSAAIAAARGDVTASAVDVVHGVAELSAYGALPRALDRAAERGGRLARLEARAAVVGAVVGGVAALVPPLLAVGIALAVGGSAAPVLALIALAVGEVVVPLASAAVRQSELRGALARVRALLALHAGSPSRVDHAVVVPDKPGQKGSVAAPQLHDQRGRWGRVRVRVVGVSVRYPGSAECVLEGVDLDIPAGRRVAVVGSSGAGKSTLLDVIAGRVEVERGAVEGFPDGVERWRVAGGVFADAHVFHATVWENVALWRDGFDDDAVRRALSDAGLPEYGDRLDDLVGEDGAKLSGGQRQRLLLARALLDAPPVLLLDEPTEGLDPAAADAVLATALRAAGDRTVVVVTHRQADLARFDDVVRVEAGRLGRG</sequence>
<feature type="domain" description="ABC transporter" evidence="9">
    <location>
        <begin position="429"/>
        <end position="635"/>
    </location>
</feature>
<evidence type="ECO:0000313" key="12">
    <source>
        <dbReference type="Proteomes" id="UP001058271"/>
    </source>
</evidence>
<keyword evidence="3" id="KW-0547">Nucleotide-binding</keyword>
<dbReference type="Pfam" id="PF00005">
    <property type="entry name" value="ABC_tran"/>
    <property type="match status" value="1"/>
</dbReference>
<reference evidence="11" key="1">
    <citation type="submission" date="2021-04" db="EMBL/GenBank/DDBJ databases">
        <title>Biosynthetic gene clusters of Dactylosporangioum roseum.</title>
        <authorList>
            <person name="Hartkoorn R.C."/>
            <person name="Beaudoing E."/>
            <person name="Hot D."/>
            <person name="Moureu S."/>
        </authorList>
    </citation>
    <scope>NUCLEOTIDE SEQUENCE</scope>
    <source>
        <strain evidence="11">NRRL B-16295</strain>
    </source>
</reference>
<dbReference type="PROSITE" id="PS50929">
    <property type="entry name" value="ABC_TM1F"/>
    <property type="match status" value="1"/>
</dbReference>
<evidence type="ECO:0000256" key="5">
    <source>
        <dbReference type="ARBA" id="ARBA00022989"/>
    </source>
</evidence>
<feature type="domain" description="ABC transmembrane type-1" evidence="10">
    <location>
        <begin position="20"/>
        <end position="344"/>
    </location>
</feature>
<protein>
    <submittedName>
        <fullName evidence="11">ATP-binding cassette domain-containing protein</fullName>
    </submittedName>
</protein>
<keyword evidence="4 11" id="KW-0067">ATP-binding</keyword>
<dbReference type="InterPro" id="IPR036640">
    <property type="entry name" value="ABC1_TM_sf"/>
</dbReference>